<comment type="caution">
    <text evidence="4">The sequence shown here is derived from an EMBL/GenBank/DDBJ whole genome shotgun (WGS) entry which is preliminary data.</text>
</comment>
<dbReference type="EMBL" id="JBHRTR010000027">
    <property type="protein sequence ID" value="MFC3228050.1"/>
    <property type="molecule type" value="Genomic_DNA"/>
</dbReference>
<dbReference type="PANTHER" id="PTHR43584:SF8">
    <property type="entry name" value="N-ACETYLMURAMATE ALPHA-1-PHOSPHATE URIDYLYLTRANSFERASE"/>
    <property type="match status" value="1"/>
</dbReference>
<dbReference type="Gene3D" id="3.90.550.10">
    <property type="entry name" value="Spore Coat Polysaccharide Biosynthesis Protein SpsA, Chain A"/>
    <property type="match status" value="1"/>
</dbReference>
<gene>
    <name evidence="4" type="ORF">ACFOGJ_12455</name>
</gene>
<feature type="domain" description="Nucleotidyl transferase" evidence="3">
    <location>
        <begin position="20"/>
        <end position="139"/>
    </location>
</feature>
<dbReference type="Proteomes" id="UP001595528">
    <property type="component" value="Unassembled WGS sequence"/>
</dbReference>
<evidence type="ECO:0000313" key="5">
    <source>
        <dbReference type="Proteomes" id="UP001595528"/>
    </source>
</evidence>
<dbReference type="PANTHER" id="PTHR43584">
    <property type="entry name" value="NUCLEOTIDYL TRANSFERASE"/>
    <property type="match status" value="1"/>
</dbReference>
<keyword evidence="2" id="KW-0548">Nucleotidyltransferase</keyword>
<dbReference type="InterPro" id="IPR005835">
    <property type="entry name" value="NTP_transferase_dom"/>
</dbReference>
<dbReference type="CDD" id="cd06422">
    <property type="entry name" value="NTP_transferase_like_1"/>
    <property type="match status" value="1"/>
</dbReference>
<dbReference type="InterPro" id="IPR029044">
    <property type="entry name" value="Nucleotide-diphossugar_trans"/>
</dbReference>
<organism evidence="4 5">
    <name type="scientific">Marinibaculum pumilum</name>
    <dbReference type="NCBI Taxonomy" id="1766165"/>
    <lineage>
        <taxon>Bacteria</taxon>
        <taxon>Pseudomonadati</taxon>
        <taxon>Pseudomonadota</taxon>
        <taxon>Alphaproteobacteria</taxon>
        <taxon>Rhodospirillales</taxon>
        <taxon>Rhodospirillaceae</taxon>
        <taxon>Marinibaculum</taxon>
    </lineage>
</organism>
<name>A0ABV7L0C7_9PROT</name>
<dbReference type="RefSeq" id="WP_379900790.1">
    <property type="nucleotide sequence ID" value="NZ_JBHRTR010000027.1"/>
</dbReference>
<dbReference type="InterPro" id="IPR050065">
    <property type="entry name" value="GlmU-like"/>
</dbReference>
<keyword evidence="5" id="KW-1185">Reference proteome</keyword>
<proteinExistence type="predicted"/>
<evidence type="ECO:0000256" key="1">
    <source>
        <dbReference type="ARBA" id="ARBA00022679"/>
    </source>
</evidence>
<keyword evidence="1" id="KW-0808">Transferase</keyword>
<dbReference type="Pfam" id="PF00483">
    <property type="entry name" value="NTP_transferase"/>
    <property type="match status" value="1"/>
</dbReference>
<reference evidence="5" key="1">
    <citation type="journal article" date="2019" name="Int. J. Syst. Evol. Microbiol.">
        <title>The Global Catalogue of Microorganisms (GCM) 10K type strain sequencing project: providing services to taxonomists for standard genome sequencing and annotation.</title>
        <authorList>
            <consortium name="The Broad Institute Genomics Platform"/>
            <consortium name="The Broad Institute Genome Sequencing Center for Infectious Disease"/>
            <person name="Wu L."/>
            <person name="Ma J."/>
        </authorList>
    </citation>
    <scope>NUCLEOTIDE SEQUENCE [LARGE SCALE GENOMIC DNA]</scope>
    <source>
        <strain evidence="5">KCTC 42964</strain>
    </source>
</reference>
<sequence>MSGGPWEAAPEPRVAVPRTAMVLAAGLGTRLRPLTDTCPKPLIEVGDRTLLDRTIDRLAEAGVTRFVINLHHLADQLESHVRRRAAAETGLEFLLSDERDRLLDTGGGILQALPLLGDAPFLATNADMLWLDANGNSLQAMAACWAIIAGAAGEGEGPEALLLLHPTVSARGYTGMGDFTMDGDGRLTRREERVVAPFLYTGVQMLAPRLFADCAPGPFSLNRLYDRAIERGSLYGLRHEGAWVDAGHPDGLAAARRLAARLDRRDTRSAAA</sequence>
<evidence type="ECO:0000256" key="2">
    <source>
        <dbReference type="ARBA" id="ARBA00022695"/>
    </source>
</evidence>
<accession>A0ABV7L0C7</accession>
<evidence type="ECO:0000259" key="3">
    <source>
        <dbReference type="Pfam" id="PF00483"/>
    </source>
</evidence>
<dbReference type="SUPFAM" id="SSF53448">
    <property type="entry name" value="Nucleotide-diphospho-sugar transferases"/>
    <property type="match status" value="1"/>
</dbReference>
<evidence type="ECO:0000313" key="4">
    <source>
        <dbReference type="EMBL" id="MFC3228050.1"/>
    </source>
</evidence>
<protein>
    <submittedName>
        <fullName evidence="4">Nucleotidyltransferase family protein</fullName>
    </submittedName>
</protein>